<gene>
    <name evidence="8" type="ORF">GCM10008174_29240</name>
</gene>
<dbReference type="InterPro" id="IPR050491">
    <property type="entry name" value="AmpC-like"/>
</dbReference>
<evidence type="ECO:0000256" key="6">
    <source>
        <dbReference type="RuleBase" id="RU361140"/>
    </source>
</evidence>
<dbReference type="InterPro" id="IPR058136">
    <property type="entry name" value="AmpC"/>
</dbReference>
<dbReference type="Pfam" id="PF00144">
    <property type="entry name" value="Beta-lactamase"/>
    <property type="match status" value="1"/>
</dbReference>
<keyword evidence="5 6" id="KW-0046">Antibiotic resistance</keyword>
<evidence type="ECO:0000256" key="1">
    <source>
        <dbReference type="ARBA" id="ARBA00001526"/>
    </source>
</evidence>
<comment type="similarity">
    <text evidence="2 6">Belongs to the class-C beta-lactamase family.</text>
</comment>
<evidence type="ECO:0000256" key="3">
    <source>
        <dbReference type="ARBA" id="ARBA00012865"/>
    </source>
</evidence>
<reference evidence="8" key="1">
    <citation type="journal article" date="2014" name="Int. J. Syst. Evol. Microbiol.">
        <title>Complete genome sequence of Corynebacterium casei LMG S-19264T (=DSM 44701T), isolated from a smear-ripened cheese.</title>
        <authorList>
            <consortium name="US DOE Joint Genome Institute (JGI-PGF)"/>
            <person name="Walter F."/>
            <person name="Albersmeier A."/>
            <person name="Kalinowski J."/>
            <person name="Ruckert C."/>
        </authorList>
    </citation>
    <scope>NUCLEOTIDE SEQUENCE</scope>
    <source>
        <strain evidence="8">VKM B-2748</strain>
    </source>
</reference>
<feature type="domain" description="Beta-lactamase-related" evidence="7">
    <location>
        <begin position="47"/>
        <end position="392"/>
    </location>
</feature>
<evidence type="ECO:0000313" key="8">
    <source>
        <dbReference type="EMBL" id="GLK81183.1"/>
    </source>
</evidence>
<dbReference type="GO" id="GO:0008800">
    <property type="term" value="F:beta-lactamase activity"/>
    <property type="evidence" value="ECO:0007669"/>
    <property type="project" value="UniProtKB-UniRule"/>
</dbReference>
<dbReference type="EC" id="3.5.2.6" evidence="3 6"/>
<dbReference type="AlphaFoldDB" id="A0A9W6JRN4"/>
<reference evidence="8" key="2">
    <citation type="submission" date="2023-01" db="EMBL/GenBank/DDBJ databases">
        <authorList>
            <person name="Sun Q."/>
            <person name="Evtushenko L."/>
        </authorList>
    </citation>
    <scope>NUCLEOTIDE SEQUENCE</scope>
    <source>
        <strain evidence="8">VKM B-2748</strain>
    </source>
</reference>
<dbReference type="NCBIfam" id="NF033085">
    <property type="entry name" value="bla_class_C"/>
    <property type="match status" value="1"/>
</dbReference>
<organism evidence="8 9">
    <name type="scientific">Methylopila turkensis</name>
    <dbReference type="NCBI Taxonomy" id="1437816"/>
    <lineage>
        <taxon>Bacteria</taxon>
        <taxon>Pseudomonadati</taxon>
        <taxon>Pseudomonadota</taxon>
        <taxon>Alphaproteobacteria</taxon>
        <taxon>Hyphomicrobiales</taxon>
        <taxon>Methylopilaceae</taxon>
        <taxon>Methylopila</taxon>
    </lineage>
</organism>
<dbReference type="Gene3D" id="3.40.710.10">
    <property type="entry name" value="DD-peptidase/beta-lactamase superfamily"/>
    <property type="match status" value="1"/>
</dbReference>
<dbReference type="Proteomes" id="UP001143309">
    <property type="component" value="Unassembled WGS sequence"/>
</dbReference>
<comment type="catalytic activity">
    <reaction evidence="1 6">
        <text>a beta-lactam + H2O = a substituted beta-amino acid</text>
        <dbReference type="Rhea" id="RHEA:20401"/>
        <dbReference type="ChEBI" id="CHEBI:15377"/>
        <dbReference type="ChEBI" id="CHEBI:35627"/>
        <dbReference type="ChEBI" id="CHEBI:140347"/>
        <dbReference type="EC" id="3.5.2.6"/>
    </reaction>
</comment>
<dbReference type="InterPro" id="IPR001466">
    <property type="entry name" value="Beta-lactam-related"/>
</dbReference>
<evidence type="ECO:0000256" key="5">
    <source>
        <dbReference type="ARBA" id="ARBA00023251"/>
    </source>
</evidence>
<dbReference type="EMBL" id="BSFL01000003">
    <property type="protein sequence ID" value="GLK81183.1"/>
    <property type="molecule type" value="Genomic_DNA"/>
</dbReference>
<comment type="caution">
    <text evidence="8">The sequence shown here is derived from an EMBL/GenBank/DDBJ whole genome shotgun (WGS) entry which is preliminary data.</text>
</comment>
<keyword evidence="4 6" id="KW-0378">Hydrolase</keyword>
<dbReference type="InterPro" id="IPR001586">
    <property type="entry name" value="Beta-lactam_class-C_AS"/>
</dbReference>
<keyword evidence="9" id="KW-1185">Reference proteome</keyword>
<dbReference type="GO" id="GO:0017001">
    <property type="term" value="P:antibiotic catabolic process"/>
    <property type="evidence" value="ECO:0007669"/>
    <property type="project" value="InterPro"/>
</dbReference>
<sequence>MSGLAEGRRAVPLSVARSAARLAVALAALLLGGAIASAGEDRLARIVDDAVRPLMAEHDVPGMAVGIAVGGQRRVFSYGVASKADGREVTADTLFEIGSVSKTFTATLGAYAEERGVLALSDMAARRLPALAGTSFDGVSLLDLATYAAGGLPLQVPRGLDSADDVVRFCRSWRPDFPPGERRLYSNVSIGLFGHIVARSLGRPFDGAMPELVFAPLGLTRTYLHVPAARMGDYAMGYARDGSAVRVTPGAFDDEAYGAKTTAADLLRFVAANMDGAELDDGLRRAIEVTHRGRFRVGGMIQGLGWEMVEAPVTLKRLQAANASAMIFDPQPAERLDPPQAPQPGALLGKTGSTNGFGAYAAFVPSRGVGIVLLANRNYPISARIAAAHRILRELGAVAH</sequence>
<evidence type="ECO:0000256" key="4">
    <source>
        <dbReference type="ARBA" id="ARBA00022801"/>
    </source>
</evidence>
<protein>
    <recommendedName>
        <fullName evidence="3 6">Beta-lactamase</fullName>
        <ecNumber evidence="3 6">3.5.2.6</ecNumber>
    </recommendedName>
</protein>
<accession>A0A9W6JRN4</accession>
<dbReference type="GO" id="GO:0046677">
    <property type="term" value="P:response to antibiotic"/>
    <property type="evidence" value="ECO:0007669"/>
    <property type="project" value="UniProtKB-UniRule"/>
</dbReference>
<dbReference type="GO" id="GO:0030288">
    <property type="term" value="C:outer membrane-bounded periplasmic space"/>
    <property type="evidence" value="ECO:0007669"/>
    <property type="project" value="InterPro"/>
</dbReference>
<dbReference type="PROSITE" id="PS00336">
    <property type="entry name" value="BETA_LACTAMASE_C"/>
    <property type="match status" value="1"/>
</dbReference>
<evidence type="ECO:0000256" key="2">
    <source>
        <dbReference type="ARBA" id="ARBA00007840"/>
    </source>
</evidence>
<name>A0A9W6JRN4_9HYPH</name>
<proteinExistence type="inferred from homology"/>
<evidence type="ECO:0000313" key="9">
    <source>
        <dbReference type="Proteomes" id="UP001143309"/>
    </source>
</evidence>
<dbReference type="PANTHER" id="PTHR46825:SF8">
    <property type="entry name" value="BETA-LACTAMASE-RELATED"/>
    <property type="match status" value="1"/>
</dbReference>
<dbReference type="PANTHER" id="PTHR46825">
    <property type="entry name" value="D-ALANYL-D-ALANINE-CARBOXYPEPTIDASE/ENDOPEPTIDASE AMPH"/>
    <property type="match status" value="1"/>
</dbReference>
<dbReference type="InterPro" id="IPR012338">
    <property type="entry name" value="Beta-lactam/transpept-like"/>
</dbReference>
<evidence type="ECO:0000259" key="7">
    <source>
        <dbReference type="Pfam" id="PF00144"/>
    </source>
</evidence>
<dbReference type="SUPFAM" id="SSF56601">
    <property type="entry name" value="beta-lactamase/transpeptidase-like"/>
    <property type="match status" value="1"/>
</dbReference>